<proteinExistence type="predicted"/>
<sequence>MGNYLVDEITGQVLYTLKPGDRIVTRDQAEGYKKKLSWTARPKGMMFTTADMAVIEVICNNGEFSAKELGYYMIMQTYIQPNKHGEMYRSNREKEPMTIPELCKELGIKKERTLATVIGKFMDYGLLTAFNIPTARIRG</sequence>
<accession>A0A143Y7L4</accession>
<dbReference type="RefSeq" id="WP_087030194.1">
    <property type="nucleotide sequence ID" value="NZ_FJNE01000001.1"/>
</dbReference>
<dbReference type="EMBL" id="FJNE01000001">
    <property type="protein sequence ID" value="CZQ81726.1"/>
    <property type="molecule type" value="Genomic_DNA"/>
</dbReference>
<gene>
    <name evidence="1" type="ORF">Tpal_234</name>
</gene>
<protein>
    <submittedName>
        <fullName evidence="1">Uncharacterized protein</fullName>
    </submittedName>
</protein>
<dbReference type="AlphaFoldDB" id="A0A143Y7L4"/>
<organism evidence="1 2">
    <name type="scientific">Trichococcus palustris</name>
    <dbReference type="NCBI Taxonomy" id="140314"/>
    <lineage>
        <taxon>Bacteria</taxon>
        <taxon>Bacillati</taxon>
        <taxon>Bacillota</taxon>
        <taxon>Bacilli</taxon>
        <taxon>Lactobacillales</taxon>
        <taxon>Carnobacteriaceae</taxon>
        <taxon>Trichococcus</taxon>
    </lineage>
</organism>
<reference evidence="1 2" key="1">
    <citation type="submission" date="2016-02" db="EMBL/GenBank/DDBJ databases">
        <authorList>
            <person name="Wen L."/>
            <person name="He K."/>
            <person name="Yang H."/>
        </authorList>
    </citation>
    <scope>NUCLEOTIDE SEQUENCE [LARGE SCALE GENOMIC DNA]</scope>
    <source>
        <strain evidence="1">Trichococcus palustris</strain>
    </source>
</reference>
<evidence type="ECO:0000313" key="1">
    <source>
        <dbReference type="EMBL" id="CZQ81726.1"/>
    </source>
</evidence>
<evidence type="ECO:0000313" key="2">
    <source>
        <dbReference type="Proteomes" id="UP000242754"/>
    </source>
</evidence>
<dbReference type="OrthoDB" id="2564399at2"/>
<keyword evidence="2" id="KW-1185">Reference proteome</keyword>
<dbReference type="Proteomes" id="UP000242754">
    <property type="component" value="Unassembled WGS sequence"/>
</dbReference>
<name>A0A143Y7L4_9LACT</name>